<comment type="caution">
    <text evidence="3">The sequence shown here is derived from an EMBL/GenBank/DDBJ whole genome shotgun (WGS) entry which is preliminary data.</text>
</comment>
<dbReference type="PANTHER" id="PTHR33877:SF2">
    <property type="entry name" value="OS07G0170200 PROTEIN"/>
    <property type="match status" value="1"/>
</dbReference>
<dbReference type="NCBIfam" id="NF040563">
    <property type="entry name" value="guided_IscB"/>
    <property type="match status" value="1"/>
</dbReference>
<name>A0ABQ3UQC6_9CHLR</name>
<feature type="compositionally biased region" description="Basic residues" evidence="1">
    <location>
        <begin position="100"/>
        <end position="122"/>
    </location>
</feature>
<organism evidence="3 4">
    <name type="scientific">Ktedonobacter robiniae</name>
    <dbReference type="NCBI Taxonomy" id="2778365"/>
    <lineage>
        <taxon>Bacteria</taxon>
        <taxon>Bacillati</taxon>
        <taxon>Chloroflexota</taxon>
        <taxon>Ktedonobacteria</taxon>
        <taxon>Ktedonobacterales</taxon>
        <taxon>Ktedonobacteraceae</taxon>
        <taxon>Ktedonobacter</taxon>
    </lineage>
</organism>
<sequence length="429" mass="48867">MSNVFVIDSNYKPLHPVHPARARLLLTQGKAAVFRRYPFTLVLKRVVEQPEVQPLRLKLDPGSKTTGIALVNDANGKVVFAAELHHRGHAIKDSLESRRTVRRGRRNRKTRYRKPRFQNRKRKKGWLPPSLESRLANILTCVARLCRYAPIEAMSQELVKFDLQLMENPDIAGVQYQQGTLQGYEVREYLLEKWERTCAYCGKQNIPLQIEHIHPRANGGTHRISNLTLACEPCNLAKGTQEIEIFLKKKPDVLKRILAQVKRPLKDAAAVNSTRFALLERLKTFGLPVECGSGGLTKYNRTTRGLPKTHWLDAACVGKSTPDVLVHKGNIPLLITATGHGRRQMCIPDKYGFPAKHKQRKKTFLGYRTGDMVKVITPKGTFEGKIAIRHRPSFRLGKVDIHPKYMRRVHQADGYEYRSKGVRNVPPHV</sequence>
<dbReference type="EMBL" id="BNJG01000001">
    <property type="protein sequence ID" value="GHO54979.1"/>
    <property type="molecule type" value="Genomic_DNA"/>
</dbReference>
<dbReference type="CDD" id="cd00085">
    <property type="entry name" value="HNHc"/>
    <property type="match status" value="1"/>
</dbReference>
<dbReference type="InterPro" id="IPR002711">
    <property type="entry name" value="HNH"/>
</dbReference>
<dbReference type="InterPro" id="IPR052892">
    <property type="entry name" value="NA-targeting_endonuclease"/>
</dbReference>
<protein>
    <recommendedName>
        <fullName evidence="2">HNH nuclease domain-containing protein</fullName>
    </recommendedName>
</protein>
<proteinExistence type="predicted"/>
<dbReference type="Proteomes" id="UP000654345">
    <property type="component" value="Unassembled WGS sequence"/>
</dbReference>
<feature type="region of interest" description="Disordered" evidence="1">
    <location>
        <begin position="99"/>
        <end position="122"/>
    </location>
</feature>
<dbReference type="InterPro" id="IPR047693">
    <property type="entry name" value="RNA-guided_IscB-like"/>
</dbReference>
<evidence type="ECO:0000259" key="2">
    <source>
        <dbReference type="SMART" id="SM00507"/>
    </source>
</evidence>
<dbReference type="Pfam" id="PF14239">
    <property type="entry name" value="RRXRR"/>
    <property type="match status" value="1"/>
</dbReference>
<reference evidence="3 4" key="1">
    <citation type="journal article" date="2021" name="Int. J. Syst. Evol. Microbiol.">
        <title>Reticulibacter mediterranei gen. nov., sp. nov., within the new family Reticulibacteraceae fam. nov., and Ktedonospora formicarum gen. nov., sp. nov., Ktedonobacter robiniae sp. nov., Dictyobacter formicarum sp. nov. and Dictyobacter arantiisoli sp. nov., belonging to the class Ktedonobacteria.</title>
        <authorList>
            <person name="Yabe S."/>
            <person name="Zheng Y."/>
            <person name="Wang C.M."/>
            <person name="Sakai Y."/>
            <person name="Abe K."/>
            <person name="Yokota A."/>
            <person name="Donadio S."/>
            <person name="Cavaletti L."/>
            <person name="Monciardini P."/>
        </authorList>
    </citation>
    <scope>NUCLEOTIDE SEQUENCE [LARGE SCALE GENOMIC DNA]</scope>
    <source>
        <strain evidence="3 4">SOSP1-30</strain>
    </source>
</reference>
<keyword evidence="4" id="KW-1185">Reference proteome</keyword>
<accession>A0ABQ3UQC6</accession>
<dbReference type="PANTHER" id="PTHR33877">
    <property type="entry name" value="SLL1193 PROTEIN"/>
    <property type="match status" value="1"/>
</dbReference>
<dbReference type="InterPro" id="IPR025938">
    <property type="entry name" value="RRXRR_dom"/>
</dbReference>
<dbReference type="Pfam" id="PF01844">
    <property type="entry name" value="HNH"/>
    <property type="match status" value="1"/>
</dbReference>
<dbReference type="Gene3D" id="1.10.30.50">
    <property type="match status" value="1"/>
</dbReference>
<dbReference type="InterPro" id="IPR003615">
    <property type="entry name" value="HNH_nuc"/>
</dbReference>
<evidence type="ECO:0000256" key="1">
    <source>
        <dbReference type="SAM" id="MobiDB-lite"/>
    </source>
</evidence>
<evidence type="ECO:0000313" key="3">
    <source>
        <dbReference type="EMBL" id="GHO54979.1"/>
    </source>
</evidence>
<dbReference type="SMART" id="SM00507">
    <property type="entry name" value="HNHc"/>
    <property type="match status" value="1"/>
</dbReference>
<gene>
    <name evidence="3" type="ORF">KSB_34540</name>
</gene>
<dbReference type="RefSeq" id="WP_201371630.1">
    <property type="nucleotide sequence ID" value="NZ_BNJG01000001.1"/>
</dbReference>
<feature type="domain" description="HNH nuclease" evidence="2">
    <location>
        <begin position="185"/>
        <end position="236"/>
    </location>
</feature>
<evidence type="ECO:0000313" key="4">
    <source>
        <dbReference type="Proteomes" id="UP000654345"/>
    </source>
</evidence>